<dbReference type="PROSITE" id="PS50995">
    <property type="entry name" value="HTH_MARR_2"/>
    <property type="match status" value="1"/>
</dbReference>
<reference evidence="2 3" key="1">
    <citation type="submission" date="2014-08" db="EMBL/GenBank/DDBJ databases">
        <authorList>
            <person name="Hassan Y.I."/>
            <person name="Lepp D."/>
            <person name="Zhou T."/>
        </authorList>
    </citation>
    <scope>NUCLEOTIDE SEQUENCE [LARGE SCALE GENOMIC DNA]</scope>
    <source>
        <strain evidence="2 3">IFO13584</strain>
    </source>
</reference>
<dbReference type="STRING" id="46914.JP75_24710"/>
<dbReference type="InterPro" id="IPR036390">
    <property type="entry name" value="WH_DNA-bd_sf"/>
</dbReference>
<dbReference type="OrthoDB" id="2287011at2"/>
<dbReference type="PANTHER" id="PTHR33164">
    <property type="entry name" value="TRANSCRIPTIONAL REGULATOR, MARR FAMILY"/>
    <property type="match status" value="1"/>
</dbReference>
<dbReference type="AlphaFoldDB" id="A0A087LUP6"/>
<sequence>MAKNTPADVENTEAYDPLNCTHTALRVASRQLTQLYDDALAPAGVTSGQALVVARIDEMGGAPGGTGPSLQALAKRLSIQISALTHALRPLVRDGLVEVVVDASDRRVKRAVLTEQGLKQTRQMYLLWRALNERIDAVLGEGTTEQLRGLANLVAAPGFAETVLSEGRLG</sequence>
<keyword evidence="3" id="KW-1185">Reference proteome</keyword>
<comment type="caution">
    <text evidence="2">The sequence shown here is derived from an EMBL/GenBank/DDBJ whole genome shotgun (WGS) entry which is preliminary data.</text>
</comment>
<dbReference type="GO" id="GO:0006950">
    <property type="term" value="P:response to stress"/>
    <property type="evidence" value="ECO:0007669"/>
    <property type="project" value="TreeGrafter"/>
</dbReference>
<evidence type="ECO:0000313" key="2">
    <source>
        <dbReference type="EMBL" id="KFL28349.1"/>
    </source>
</evidence>
<dbReference type="SMART" id="SM00347">
    <property type="entry name" value="HTH_MARR"/>
    <property type="match status" value="1"/>
</dbReference>
<evidence type="ECO:0000259" key="1">
    <source>
        <dbReference type="PROSITE" id="PS50995"/>
    </source>
</evidence>
<name>A0A087LUP6_9HYPH</name>
<proteinExistence type="predicted"/>
<evidence type="ECO:0000313" key="3">
    <source>
        <dbReference type="Proteomes" id="UP000028981"/>
    </source>
</evidence>
<dbReference type="Pfam" id="PF01047">
    <property type="entry name" value="MarR"/>
    <property type="match status" value="1"/>
</dbReference>
<dbReference type="InterPro" id="IPR039422">
    <property type="entry name" value="MarR/SlyA-like"/>
</dbReference>
<organism evidence="2 3">
    <name type="scientific">Devosia riboflavina</name>
    <dbReference type="NCBI Taxonomy" id="46914"/>
    <lineage>
        <taxon>Bacteria</taxon>
        <taxon>Pseudomonadati</taxon>
        <taxon>Pseudomonadota</taxon>
        <taxon>Alphaproteobacteria</taxon>
        <taxon>Hyphomicrobiales</taxon>
        <taxon>Devosiaceae</taxon>
        <taxon>Devosia</taxon>
    </lineage>
</organism>
<dbReference type="PANTHER" id="PTHR33164:SF105">
    <property type="entry name" value="TRANSCRIPTIONAL REPRESSOR PROTEIN-RELATED"/>
    <property type="match status" value="1"/>
</dbReference>
<dbReference type="Gene3D" id="1.10.10.10">
    <property type="entry name" value="Winged helix-like DNA-binding domain superfamily/Winged helix DNA-binding domain"/>
    <property type="match status" value="1"/>
</dbReference>
<gene>
    <name evidence="2" type="ORF">JP75_24710</name>
</gene>
<feature type="domain" description="HTH marR-type" evidence="1">
    <location>
        <begin position="18"/>
        <end position="156"/>
    </location>
</feature>
<protein>
    <recommendedName>
        <fullName evidence="1">HTH marR-type domain-containing protein</fullName>
    </recommendedName>
</protein>
<dbReference type="EMBL" id="JQGC01000036">
    <property type="protein sequence ID" value="KFL28349.1"/>
    <property type="molecule type" value="Genomic_DNA"/>
</dbReference>
<dbReference type="InterPro" id="IPR036388">
    <property type="entry name" value="WH-like_DNA-bd_sf"/>
</dbReference>
<dbReference type="GO" id="GO:0003700">
    <property type="term" value="F:DNA-binding transcription factor activity"/>
    <property type="evidence" value="ECO:0007669"/>
    <property type="project" value="InterPro"/>
</dbReference>
<dbReference type="Proteomes" id="UP000028981">
    <property type="component" value="Unassembled WGS sequence"/>
</dbReference>
<dbReference type="RefSeq" id="WP_035087568.1">
    <property type="nucleotide sequence ID" value="NZ_JQGC01000036.1"/>
</dbReference>
<accession>A0A087LUP6</accession>
<dbReference type="InterPro" id="IPR000835">
    <property type="entry name" value="HTH_MarR-typ"/>
</dbReference>
<dbReference type="SUPFAM" id="SSF46785">
    <property type="entry name" value="Winged helix' DNA-binding domain"/>
    <property type="match status" value="1"/>
</dbReference>